<proteinExistence type="predicted"/>
<reference evidence="2" key="1">
    <citation type="submission" date="2023-01" db="EMBL/GenBank/DDBJ databases">
        <title>Key to firefly adult light organ development and bioluminescence: homeobox transcription factors regulate luciferase expression and transportation to peroxisome.</title>
        <authorList>
            <person name="Fu X."/>
        </authorList>
    </citation>
    <scope>NUCLEOTIDE SEQUENCE [LARGE SCALE GENOMIC DNA]</scope>
</reference>
<dbReference type="EMBL" id="JARPUR010000007">
    <property type="protein sequence ID" value="KAK4872600.1"/>
    <property type="molecule type" value="Genomic_DNA"/>
</dbReference>
<gene>
    <name evidence="1" type="ORF">RN001_014629</name>
</gene>
<dbReference type="Proteomes" id="UP001353858">
    <property type="component" value="Unassembled WGS sequence"/>
</dbReference>
<dbReference type="AlphaFoldDB" id="A0AAN7PYP2"/>
<keyword evidence="2" id="KW-1185">Reference proteome</keyword>
<evidence type="ECO:0008006" key="3">
    <source>
        <dbReference type="Google" id="ProtNLM"/>
    </source>
</evidence>
<protein>
    <recommendedName>
        <fullName evidence="3">Transposase domain-containing protein</fullName>
    </recommendedName>
</protein>
<name>A0AAN7PYP2_9COLE</name>
<dbReference type="PANTHER" id="PTHR33053">
    <property type="entry name" value="PROTEIN, PUTATIVE-RELATED"/>
    <property type="match status" value="1"/>
</dbReference>
<evidence type="ECO:0000313" key="2">
    <source>
        <dbReference type="Proteomes" id="UP001353858"/>
    </source>
</evidence>
<sequence length="636" mass="72905">MDVEEVHDSTSKIIDSNVTTNKNRESSNFSVGEMPKLISININDEKFNINDELNDSTTLPSDLGNFCILLRTWALKFNISHAAISALLLILKTLNIFFTLPVDARTIMRTPRSASSQIIQVNGGESIHFGLARGILYSLKKYYNTNQYPAHVKININVDGLPLTKSSSGQFWPLLGSLVEDFYTEPFIIGIFYGMNKPINSCEYLQNFVDEAKVVQEKGIVLDGKQISVIINAIICDAPAKAFVTGVKYHSGYFGCSKCIQEGDWIDNRVVYIELNSTLRTDQSFICRNQPEHHREYSILEELNIGMVSQIPLDYMHLVCIGVIKRLIQFWVKGPANVRLKPQFLKNISDKLIVLKPSITFDFARKPRLLADIDRWKATELRQFLLYTGPVILLDNLEPQLYEHFLSLTIAIRILVDQHLYLHFNHYATSLLNWFVKSYSKLYGAKHLTYNVHNLLHISGDCLKFGPLDHFSSFKFENYMQHIKNKLKPSSKPLQQLANRMAEINSLPPSPNETKAYPILHYSKAGPVFKIEFKRFSLSNREPNNYVLLRNNVLAEVRNIILENDSITIKVKRYTQTYSFFEQPIDSTKIGFFLVKDDEIDQLTVNISVNEIKRKCLKLKLNNSQHIMVSLIHSDI</sequence>
<dbReference type="PANTHER" id="PTHR33053:SF24">
    <property type="entry name" value="TRANSPOSASE DOMAIN-CONTAINING PROTEIN"/>
    <property type="match status" value="1"/>
</dbReference>
<accession>A0AAN7PYP2</accession>
<organism evidence="1 2">
    <name type="scientific">Aquatica leii</name>
    <dbReference type="NCBI Taxonomy" id="1421715"/>
    <lineage>
        <taxon>Eukaryota</taxon>
        <taxon>Metazoa</taxon>
        <taxon>Ecdysozoa</taxon>
        <taxon>Arthropoda</taxon>
        <taxon>Hexapoda</taxon>
        <taxon>Insecta</taxon>
        <taxon>Pterygota</taxon>
        <taxon>Neoptera</taxon>
        <taxon>Endopterygota</taxon>
        <taxon>Coleoptera</taxon>
        <taxon>Polyphaga</taxon>
        <taxon>Elateriformia</taxon>
        <taxon>Elateroidea</taxon>
        <taxon>Lampyridae</taxon>
        <taxon>Luciolinae</taxon>
        <taxon>Aquatica</taxon>
    </lineage>
</organism>
<comment type="caution">
    <text evidence="1">The sequence shown here is derived from an EMBL/GenBank/DDBJ whole genome shotgun (WGS) entry which is preliminary data.</text>
</comment>
<evidence type="ECO:0000313" key="1">
    <source>
        <dbReference type="EMBL" id="KAK4872600.1"/>
    </source>
</evidence>